<evidence type="ECO:0000256" key="10">
    <source>
        <dbReference type="ARBA" id="ARBA00049339"/>
    </source>
</evidence>
<dbReference type="HAMAP" id="MF_00123">
    <property type="entry name" value="Arg_tRNA_synth"/>
    <property type="match status" value="1"/>
</dbReference>
<dbReference type="Gene3D" id="1.10.730.10">
    <property type="entry name" value="Isoleucyl-tRNA Synthetase, Domain 1"/>
    <property type="match status" value="1"/>
</dbReference>
<feature type="domain" description="DALR anticodon binding" evidence="13">
    <location>
        <begin position="451"/>
        <end position="563"/>
    </location>
</feature>
<keyword evidence="7 11" id="KW-0067">ATP-binding</keyword>
<accession>A0A2M7APZ2</accession>
<dbReference type="NCBIfam" id="TIGR00456">
    <property type="entry name" value="argS"/>
    <property type="match status" value="1"/>
</dbReference>
<comment type="catalytic activity">
    <reaction evidence="10 11">
        <text>tRNA(Arg) + L-arginine + ATP = L-arginyl-tRNA(Arg) + AMP + diphosphate</text>
        <dbReference type="Rhea" id="RHEA:20301"/>
        <dbReference type="Rhea" id="RHEA-COMP:9658"/>
        <dbReference type="Rhea" id="RHEA-COMP:9673"/>
        <dbReference type="ChEBI" id="CHEBI:30616"/>
        <dbReference type="ChEBI" id="CHEBI:32682"/>
        <dbReference type="ChEBI" id="CHEBI:33019"/>
        <dbReference type="ChEBI" id="CHEBI:78442"/>
        <dbReference type="ChEBI" id="CHEBI:78513"/>
        <dbReference type="ChEBI" id="CHEBI:456215"/>
        <dbReference type="EC" id="6.1.1.19"/>
    </reaction>
</comment>
<dbReference type="PRINTS" id="PR01038">
    <property type="entry name" value="TRNASYNTHARG"/>
</dbReference>
<dbReference type="SMART" id="SM00836">
    <property type="entry name" value="DALR_1"/>
    <property type="match status" value="1"/>
</dbReference>
<dbReference type="CDD" id="cd07956">
    <property type="entry name" value="Anticodon_Ia_Arg"/>
    <property type="match status" value="1"/>
</dbReference>
<evidence type="ECO:0000256" key="11">
    <source>
        <dbReference type="HAMAP-Rule" id="MF_00123"/>
    </source>
</evidence>
<comment type="subcellular location">
    <subcellularLocation>
        <location evidence="1 11">Cytoplasm</location>
    </subcellularLocation>
</comment>
<dbReference type="PANTHER" id="PTHR11956:SF5">
    <property type="entry name" value="ARGININE--TRNA LIGASE, CYTOPLASMIC"/>
    <property type="match status" value="1"/>
</dbReference>
<dbReference type="Pfam" id="PF00750">
    <property type="entry name" value="tRNA-synt_1d"/>
    <property type="match status" value="1"/>
</dbReference>
<dbReference type="AlphaFoldDB" id="A0A2M7APZ2"/>
<organism evidence="15 16">
    <name type="scientific">Candidatus Woesebacteria bacterium CG06_land_8_20_14_3_00_39_27</name>
    <dbReference type="NCBI Taxonomy" id="1975057"/>
    <lineage>
        <taxon>Bacteria</taxon>
        <taxon>Candidatus Woeseibacteriota</taxon>
    </lineage>
</organism>
<evidence type="ECO:0000313" key="16">
    <source>
        <dbReference type="Proteomes" id="UP000230972"/>
    </source>
</evidence>
<dbReference type="FunFam" id="3.40.50.620:FF:000116">
    <property type="entry name" value="Arginine--tRNA ligase"/>
    <property type="match status" value="1"/>
</dbReference>
<dbReference type="PROSITE" id="PS00178">
    <property type="entry name" value="AA_TRNA_LIGASE_I"/>
    <property type="match status" value="1"/>
</dbReference>
<comment type="subunit">
    <text evidence="3 11">Monomer.</text>
</comment>
<keyword evidence="6 11" id="KW-0547">Nucleotide-binding</keyword>
<dbReference type="GO" id="GO:0005737">
    <property type="term" value="C:cytoplasm"/>
    <property type="evidence" value="ECO:0007669"/>
    <property type="project" value="UniProtKB-SubCell"/>
</dbReference>
<evidence type="ECO:0000256" key="5">
    <source>
        <dbReference type="ARBA" id="ARBA00022598"/>
    </source>
</evidence>
<evidence type="ECO:0000313" key="15">
    <source>
        <dbReference type="EMBL" id="PIU71711.1"/>
    </source>
</evidence>
<keyword evidence="9 11" id="KW-0030">Aminoacyl-tRNA synthetase</keyword>
<dbReference type="GO" id="GO:0004814">
    <property type="term" value="F:arginine-tRNA ligase activity"/>
    <property type="evidence" value="ECO:0007669"/>
    <property type="project" value="UniProtKB-UniRule"/>
</dbReference>
<dbReference type="InterPro" id="IPR009080">
    <property type="entry name" value="tRNAsynth_Ia_anticodon-bd"/>
</dbReference>
<dbReference type="SUPFAM" id="SSF52374">
    <property type="entry name" value="Nucleotidylyl transferase"/>
    <property type="match status" value="1"/>
</dbReference>
<feature type="domain" description="Arginyl tRNA synthetase N-terminal" evidence="14">
    <location>
        <begin position="4"/>
        <end position="84"/>
    </location>
</feature>
<dbReference type="PANTHER" id="PTHR11956">
    <property type="entry name" value="ARGINYL-TRNA SYNTHETASE"/>
    <property type="match status" value="1"/>
</dbReference>
<dbReference type="InterPro" id="IPR005148">
    <property type="entry name" value="Arg-tRNA-synth_N"/>
</dbReference>
<reference evidence="16" key="1">
    <citation type="submission" date="2017-09" db="EMBL/GenBank/DDBJ databases">
        <title>Depth-based differentiation of microbial function through sediment-hosted aquifers and enrichment of novel symbionts in the deep terrestrial subsurface.</title>
        <authorList>
            <person name="Probst A.J."/>
            <person name="Ladd B."/>
            <person name="Jarett J.K."/>
            <person name="Geller-Mcgrath D.E."/>
            <person name="Sieber C.M.K."/>
            <person name="Emerson J.B."/>
            <person name="Anantharaman K."/>
            <person name="Thomas B.C."/>
            <person name="Malmstrom R."/>
            <person name="Stieglmeier M."/>
            <person name="Klingl A."/>
            <person name="Woyke T."/>
            <person name="Ryan C.M."/>
            <person name="Banfield J.F."/>
        </authorList>
    </citation>
    <scope>NUCLEOTIDE SEQUENCE [LARGE SCALE GENOMIC DNA]</scope>
</reference>
<evidence type="ECO:0000256" key="3">
    <source>
        <dbReference type="ARBA" id="ARBA00011245"/>
    </source>
</evidence>
<dbReference type="EC" id="6.1.1.19" evidence="11"/>
<dbReference type="Pfam" id="PF03485">
    <property type="entry name" value="Arg_tRNA_synt_N"/>
    <property type="match status" value="1"/>
</dbReference>
<evidence type="ECO:0000256" key="7">
    <source>
        <dbReference type="ARBA" id="ARBA00022840"/>
    </source>
</evidence>
<dbReference type="InterPro" id="IPR036695">
    <property type="entry name" value="Arg-tRNA-synth_N_sf"/>
</dbReference>
<evidence type="ECO:0000256" key="9">
    <source>
        <dbReference type="ARBA" id="ARBA00023146"/>
    </source>
</evidence>
<evidence type="ECO:0000259" key="13">
    <source>
        <dbReference type="SMART" id="SM00836"/>
    </source>
</evidence>
<proteinExistence type="inferred from homology"/>
<dbReference type="SUPFAM" id="SSF55190">
    <property type="entry name" value="Arginyl-tRNA synthetase (ArgRS), N-terminal 'additional' domain"/>
    <property type="match status" value="1"/>
</dbReference>
<dbReference type="InterPro" id="IPR014729">
    <property type="entry name" value="Rossmann-like_a/b/a_fold"/>
</dbReference>
<dbReference type="InterPro" id="IPR035684">
    <property type="entry name" value="ArgRS_core"/>
</dbReference>
<dbReference type="InterPro" id="IPR008909">
    <property type="entry name" value="DALR_anticod-bd"/>
</dbReference>
<gene>
    <name evidence="11" type="primary">argS</name>
    <name evidence="15" type="ORF">COS80_01825</name>
</gene>
<dbReference type="Gene3D" id="3.30.1360.70">
    <property type="entry name" value="Arginyl tRNA synthetase N-terminal domain"/>
    <property type="match status" value="1"/>
</dbReference>
<dbReference type="GO" id="GO:0005524">
    <property type="term" value="F:ATP binding"/>
    <property type="evidence" value="ECO:0007669"/>
    <property type="project" value="UniProtKB-UniRule"/>
</dbReference>
<dbReference type="EMBL" id="PEWC01000039">
    <property type="protein sequence ID" value="PIU71711.1"/>
    <property type="molecule type" value="Genomic_DNA"/>
</dbReference>
<dbReference type="InterPro" id="IPR001412">
    <property type="entry name" value="aa-tRNA-synth_I_CS"/>
</dbReference>
<evidence type="ECO:0000256" key="4">
    <source>
        <dbReference type="ARBA" id="ARBA00022490"/>
    </source>
</evidence>
<dbReference type="SUPFAM" id="SSF47323">
    <property type="entry name" value="Anticodon-binding domain of a subclass of class I aminoacyl-tRNA synthetases"/>
    <property type="match status" value="1"/>
</dbReference>
<dbReference type="FunFam" id="1.10.730.10:FF:000006">
    <property type="entry name" value="Arginyl-tRNA synthetase 2, mitochondrial"/>
    <property type="match status" value="1"/>
</dbReference>
<evidence type="ECO:0000256" key="12">
    <source>
        <dbReference type="RuleBase" id="RU363038"/>
    </source>
</evidence>
<keyword evidence="5 11" id="KW-0436">Ligase</keyword>
<dbReference type="Gene3D" id="3.40.50.620">
    <property type="entry name" value="HUPs"/>
    <property type="match status" value="1"/>
</dbReference>
<evidence type="ECO:0000256" key="1">
    <source>
        <dbReference type="ARBA" id="ARBA00004496"/>
    </source>
</evidence>
<evidence type="ECO:0000259" key="14">
    <source>
        <dbReference type="SMART" id="SM01016"/>
    </source>
</evidence>
<dbReference type="Pfam" id="PF05746">
    <property type="entry name" value="DALR_1"/>
    <property type="match status" value="1"/>
</dbReference>
<comment type="caution">
    <text evidence="15">The sequence shown here is derived from an EMBL/GenBank/DDBJ whole genome shotgun (WGS) entry which is preliminary data.</text>
</comment>
<dbReference type="GO" id="GO:0006420">
    <property type="term" value="P:arginyl-tRNA aminoacylation"/>
    <property type="evidence" value="ECO:0007669"/>
    <property type="project" value="UniProtKB-UniRule"/>
</dbReference>
<evidence type="ECO:0000256" key="2">
    <source>
        <dbReference type="ARBA" id="ARBA00005594"/>
    </source>
</evidence>
<keyword evidence="8 11" id="KW-0648">Protein biosynthesis</keyword>
<comment type="similarity">
    <text evidence="2 11 12">Belongs to the class-I aminoacyl-tRNA synthetase family.</text>
</comment>
<evidence type="ECO:0000256" key="8">
    <source>
        <dbReference type="ARBA" id="ARBA00022917"/>
    </source>
</evidence>
<dbReference type="SMART" id="SM01016">
    <property type="entry name" value="Arg_tRNA_synt_N"/>
    <property type="match status" value="1"/>
</dbReference>
<keyword evidence="4 11" id="KW-0963">Cytoplasm</keyword>
<evidence type="ECO:0000256" key="6">
    <source>
        <dbReference type="ARBA" id="ARBA00022741"/>
    </source>
</evidence>
<protein>
    <recommendedName>
        <fullName evidence="11">Arginine--tRNA ligase</fullName>
        <ecNumber evidence="11">6.1.1.19</ecNumber>
    </recommendedName>
    <alternativeName>
        <fullName evidence="11">Arginyl-tRNA synthetase</fullName>
        <shortName evidence="11">ArgRS</shortName>
    </alternativeName>
</protein>
<sequence>MIKDIIAKILKEIVKSELVAVDVPGGLKFGDYSTNIAMILAKQENKNPKELAEKIVGELKGNKELLSIVEKIETAGAGFINFWIKKQVLLKNLVLINKEKDEYGKLSLNKGKLAIVEYSSPNIAKPFTIGHLRSTIIGDAIANLLTKTGWKVLRDNHLGDWGTQFGKMIYAIKTWGDEKNIVNSKNPVKNLVDLYIKFHKEAEKDSSLDDEARSWFKKLEDGDTEARRIWKLCIDLSWKEFNEIYSILGIEFSKEFNGGRGLGESFFERKMEAIIQELKDKNLLKNGKEGAQLVFFEKNKYPPAMILKKDGTTLYHTRDLATDKYRSEKYKPDLIINEVGAEQILYFQQLFEIEKILDWYKEGQRVHILHGLYRFKEGKMSTRKGNVIWMNEVISEAIKKAKKLGSSNIKLAKIVAIGALKYNDLKRDPKTEVIFDWDEILSMEGNSGPYLQYTYARSNSVIHKAGEFSFKSINNLGLNDEEMILLRALLKFKDMLVRASLNYSPNTVCSYLFDLASKYNTFYNSHKIIGSENEELRLALTLATNQVIKNGLGILGIEVPEKM</sequence>
<feature type="short sequence motif" description="'HIGH' region" evidence="11">
    <location>
        <begin position="121"/>
        <end position="131"/>
    </location>
</feature>
<dbReference type="InterPro" id="IPR001278">
    <property type="entry name" value="Arg-tRNA-ligase"/>
</dbReference>
<name>A0A2M7APZ2_9BACT</name>
<dbReference type="Proteomes" id="UP000230972">
    <property type="component" value="Unassembled WGS sequence"/>
</dbReference>